<keyword evidence="1" id="KW-0472">Membrane</keyword>
<proteinExistence type="predicted"/>
<keyword evidence="3" id="KW-1185">Reference proteome</keyword>
<dbReference type="OrthoDB" id="1778207at2"/>
<gene>
    <name evidence="2" type="ORF">AKG39_06500</name>
</gene>
<dbReference type="EMBL" id="LGYO01000013">
    <property type="protein sequence ID" value="KNZ42412.1"/>
    <property type="molecule type" value="Genomic_DNA"/>
</dbReference>
<protein>
    <recommendedName>
        <fullName evidence="4">DUF4320 family protein</fullName>
    </recommendedName>
</protein>
<organism evidence="2 3">
    <name type="scientific">Acetobacterium bakii</name>
    <dbReference type="NCBI Taxonomy" id="52689"/>
    <lineage>
        <taxon>Bacteria</taxon>
        <taxon>Bacillati</taxon>
        <taxon>Bacillota</taxon>
        <taxon>Clostridia</taxon>
        <taxon>Eubacteriales</taxon>
        <taxon>Eubacteriaceae</taxon>
        <taxon>Acetobacterium</taxon>
    </lineage>
</organism>
<accession>A0A0L6U254</accession>
<dbReference type="Proteomes" id="UP000036873">
    <property type="component" value="Unassembled WGS sequence"/>
</dbReference>
<dbReference type="STRING" id="52689.AKG39_06500"/>
<dbReference type="RefSeq" id="WP_050739570.1">
    <property type="nucleotide sequence ID" value="NZ_LGYO01000013.1"/>
</dbReference>
<keyword evidence="1" id="KW-1133">Transmembrane helix</keyword>
<evidence type="ECO:0000313" key="3">
    <source>
        <dbReference type="Proteomes" id="UP000036873"/>
    </source>
</evidence>
<keyword evidence="1" id="KW-0812">Transmembrane</keyword>
<reference evidence="3" key="1">
    <citation type="submission" date="2015-07" db="EMBL/GenBank/DDBJ databases">
        <title>Draft genome sequence of Acetobacterium bakii DSM 8293, a potential psychrophilic chemical producer through syngas fermentation.</title>
        <authorList>
            <person name="Song Y."/>
            <person name="Hwang S."/>
            <person name="Cho B.-K."/>
        </authorList>
    </citation>
    <scope>NUCLEOTIDE SEQUENCE [LARGE SCALE GENOMIC DNA]</scope>
    <source>
        <strain evidence="3">DSM 8239</strain>
    </source>
</reference>
<feature type="transmembrane region" description="Helical" evidence="1">
    <location>
        <begin position="12"/>
        <end position="33"/>
    </location>
</feature>
<evidence type="ECO:0008006" key="4">
    <source>
        <dbReference type="Google" id="ProtNLM"/>
    </source>
</evidence>
<dbReference type="Pfam" id="PF14208">
    <property type="entry name" value="DUF4320"/>
    <property type="match status" value="1"/>
</dbReference>
<dbReference type="InterPro" id="IPR025469">
    <property type="entry name" value="DUF4320"/>
</dbReference>
<name>A0A0L6U254_9FIRM</name>
<evidence type="ECO:0000256" key="1">
    <source>
        <dbReference type="SAM" id="Phobius"/>
    </source>
</evidence>
<comment type="caution">
    <text evidence="2">The sequence shown here is derived from an EMBL/GenBank/DDBJ whole genome shotgun (WGS) entry which is preliminary data.</text>
</comment>
<sequence>MKVDKGSAVIEFVVGITLLFVVVSLGFSLFSVFPQYQNLDYIAKEMLREAELAGNTGTNVTNRYDDIQKVAGLEPKSISFDGTKYIGGTKNVQINDRIQVTVKSDYTLFSSFVGGGFTVELVATTSGRSGVYYK</sequence>
<dbReference type="AlphaFoldDB" id="A0A0L6U254"/>
<evidence type="ECO:0000313" key="2">
    <source>
        <dbReference type="EMBL" id="KNZ42412.1"/>
    </source>
</evidence>